<reference evidence="2 3" key="1">
    <citation type="submission" date="2024-08" db="EMBL/GenBank/DDBJ databases">
        <authorList>
            <person name="Paterson S."/>
        </authorList>
    </citation>
    <scope>NUCLEOTIDE SEQUENCE [LARGE SCALE GENOMIC DNA]</scope>
</reference>
<feature type="compositionally biased region" description="Polar residues" evidence="1">
    <location>
        <begin position="383"/>
        <end position="393"/>
    </location>
</feature>
<feature type="region of interest" description="Disordered" evidence="1">
    <location>
        <begin position="203"/>
        <end position="242"/>
    </location>
</feature>
<organism evidence="2 3">
    <name type="scientific">Fasciola hepatica</name>
    <name type="common">Liver fluke</name>
    <dbReference type="NCBI Taxonomy" id="6192"/>
    <lineage>
        <taxon>Eukaryota</taxon>
        <taxon>Metazoa</taxon>
        <taxon>Spiralia</taxon>
        <taxon>Lophotrochozoa</taxon>
        <taxon>Platyhelminthes</taxon>
        <taxon>Trematoda</taxon>
        <taxon>Digenea</taxon>
        <taxon>Plagiorchiida</taxon>
        <taxon>Echinostomata</taxon>
        <taxon>Echinostomatoidea</taxon>
        <taxon>Fasciolidae</taxon>
        <taxon>Fasciola</taxon>
    </lineage>
</organism>
<proteinExistence type="predicted"/>
<name>A0ABC9HIM4_FASHE</name>
<comment type="caution">
    <text evidence="2">The sequence shown here is derived from an EMBL/GenBank/DDBJ whole genome shotgun (WGS) entry which is preliminary data.</text>
</comment>
<keyword evidence="3" id="KW-1185">Reference proteome</keyword>
<evidence type="ECO:0000256" key="1">
    <source>
        <dbReference type="SAM" id="MobiDB-lite"/>
    </source>
</evidence>
<protein>
    <submittedName>
        <fullName evidence="2">Uncharacterized protein</fullName>
    </submittedName>
</protein>
<sequence>MPKLPARQTASSLVGRTNIRPKVLAKSKVAKLPLNPCSVSLTDVFGGANKRAETIEHNLLNLSSHISLIDTTLSKLIPLTYISDPPTNPSTLDLVTAGRFIDAIASEIVRRISNSKNAVVFNIPDRIPVEKVKHNLLSSINMAHHPCQCFRLRKNIQRKSCPVLFKFLEEEPAKQFIKSQSTVALRSPFKKIKIAADKTPLQREFARSTSTHSASSKIVRPQLSASSQSDDAQNACNINSASCSPEHRSHMFDVDLDISSSTSPHQPAPKKPRSIEFTPGKLSSLELTNSIPPLPITEISATIDDDANRLTGLTAIPRNPQPISGVTPNSSLPSLHSAPIATRQSTVPRPSPKPAKTSLLGGLHAVDTTVNPNSLIKPHSQRLRTPSEATRSATMDKKTSFKTYLPNPNHQPLVAPYIPPSIAFSSPGYHPHQAGTTNLRASSTTPPFIPNDYFSVLHNFYRSLSNIFSHESLSFYRSHISPTLNPFSTAGHLQQYPRPPSLYANQHPYIPLPFHIPPPGYSPSNY</sequence>
<dbReference type="Proteomes" id="UP001189180">
    <property type="component" value="Unassembled WGS sequence"/>
</dbReference>
<feature type="compositionally biased region" description="Polar residues" evidence="1">
    <location>
        <begin position="207"/>
        <end position="216"/>
    </location>
</feature>
<dbReference type="EMBL" id="CANUEZ050000239">
    <property type="protein sequence ID" value="CAM0512720.1"/>
    <property type="molecule type" value="Genomic_DNA"/>
</dbReference>
<dbReference type="AlphaFoldDB" id="A0ABC9HIM4"/>
<accession>A0ABC9HIM4</accession>
<feature type="region of interest" description="Disordered" evidence="1">
    <location>
        <begin position="257"/>
        <end position="277"/>
    </location>
</feature>
<evidence type="ECO:0000313" key="3">
    <source>
        <dbReference type="Proteomes" id="UP001189180"/>
    </source>
</evidence>
<evidence type="ECO:0000313" key="2">
    <source>
        <dbReference type="EMBL" id="CAM0512720.1"/>
    </source>
</evidence>
<feature type="region of interest" description="Disordered" evidence="1">
    <location>
        <begin position="369"/>
        <end position="395"/>
    </location>
</feature>
<feature type="compositionally biased region" description="Low complexity" evidence="1">
    <location>
        <begin position="224"/>
        <end position="233"/>
    </location>
</feature>
<gene>
    <name evidence="2" type="ORF">FHB240107_LOCUS13523</name>
</gene>